<reference evidence="3" key="1">
    <citation type="submission" date="2010-01" db="EMBL/GenBank/DDBJ databases">
        <title>Genome fragments of uncultured bacteria from the North Pacific subtropical Gyre.</title>
        <authorList>
            <person name="Pham V.D."/>
            <person name="Delong E.F."/>
        </authorList>
    </citation>
    <scope>NUCLEOTIDE SEQUENCE</scope>
</reference>
<name>E7C5S3_9GAMM</name>
<dbReference type="EMBL" id="GU567997">
    <property type="protein sequence ID" value="ADI22797.1"/>
    <property type="molecule type" value="Genomic_DNA"/>
</dbReference>
<evidence type="ECO:0000313" key="3">
    <source>
        <dbReference type="EMBL" id="ADI22797.1"/>
    </source>
</evidence>
<dbReference type="Pfam" id="PF07583">
    <property type="entry name" value="PSCyt2"/>
    <property type="match status" value="1"/>
</dbReference>
<feature type="domain" description="DUF1553" evidence="2">
    <location>
        <begin position="618"/>
        <end position="872"/>
    </location>
</feature>
<dbReference type="AlphaFoldDB" id="E7C5S3"/>
<evidence type="ECO:0000259" key="2">
    <source>
        <dbReference type="Pfam" id="PF07587"/>
    </source>
</evidence>
<protein>
    <recommendedName>
        <fullName evidence="4">DUF1553 domain-containing protein</fullName>
    </recommendedName>
</protein>
<dbReference type="Pfam" id="PF07587">
    <property type="entry name" value="PSD1"/>
    <property type="match status" value="1"/>
</dbReference>
<dbReference type="PANTHER" id="PTHR35889">
    <property type="entry name" value="CYCLOINULO-OLIGOSACCHARIDE FRUCTANOTRANSFERASE-RELATED"/>
    <property type="match status" value="1"/>
</dbReference>
<accession>E7C5S3</accession>
<dbReference type="InterPro" id="IPR011444">
    <property type="entry name" value="DUF1549"/>
</dbReference>
<dbReference type="InterPro" id="IPR022655">
    <property type="entry name" value="DUF1553"/>
</dbReference>
<feature type="domain" description="DUF1549" evidence="1">
    <location>
        <begin position="57"/>
        <end position="266"/>
    </location>
</feature>
<proteinExistence type="predicted"/>
<sequence>MNRPLPILVCCLMASATYAGQKFDFEKFRDRLPWIWQTPQQSEPPKVQDSAWPAGSVDRFVLRKLEAEKLRPAEPADDRVWIRRVHFAITGLPPKPEDVQAFLNDKSRNRKRTLVRALLDSPHYGERWARHWMDLVRYAESRGHEGDAILPNAYRYRDYLVRAFNADLPYDALVTEHLAGDLLENPRLHHETKANESILATGWPFFGEENGTPVDLRQDECNRLDNKVDVMNKTFLGLTVACARCHDHKFDAIRQSDYYAMAGFILSSSYRQARFESMEQNKAVAKKLERLRRDYLPKIAKAFAQAARPVVDALDDDVPVELATSPVYPVEGKHQTVADYVQGHTPWLVDGPTFGRSPVRPGQLMLIARDQPFALSRNGGAIRDAFWNGLKNVDSENDPGELLDGLSRAGKTIRTPTVTLSSGQVYYLIRGKANVYAAVSQNLFSGPLHKTLTRAVEVKGDAPRWIGHDLKRYAGQRVHFEFSPVGNAPFELLQVIDGGTPKQEPGEKRAVARKELNQALDDLVDGMLEARYAPHVAWLIEHGKVNLSGELIKNWQTALEGLVKGAQWESRLAVSWWGGTGVDEHVLDRGSPQSPGERVGRNLPELLAMAPLHNRSPGRLELARQLTAKDHPLTSRVMVNRIWHQLFGRGIVSTPDNFGWLGQRPSHPDLLDYLAVDFAETHSYSIKSLIERIVLTKTFGMSSTAADPVYADQDPDNQWLHRMPVRRLEAEAIRDSALAISGRLDRTIGGKSVLVHLTEFVVGRGSPKKSGPLDGAGRRSIYTALRRNFIPTFMLTFDFPAPFSTVGKRDVTNVAGQSLALMNDLFLYKQSGVWASRIMKEQTSAPERIRRMYAEAFARPPSDVELAACLEALTAFIGLYEGDPNGHEAWRDLCHSFYSMTDFIYLK</sequence>
<evidence type="ECO:0008006" key="4">
    <source>
        <dbReference type="Google" id="ProtNLM"/>
    </source>
</evidence>
<organism evidence="3">
    <name type="scientific">uncultured Oceanospirillales bacterium HF0500_29K23</name>
    <dbReference type="NCBI Taxonomy" id="723622"/>
    <lineage>
        <taxon>Bacteria</taxon>
        <taxon>Pseudomonadati</taxon>
        <taxon>Pseudomonadota</taxon>
        <taxon>Gammaproteobacteria</taxon>
        <taxon>Oceanospirillales</taxon>
        <taxon>environmental samples</taxon>
    </lineage>
</organism>
<dbReference type="PANTHER" id="PTHR35889:SF3">
    <property type="entry name" value="F-BOX DOMAIN-CONTAINING PROTEIN"/>
    <property type="match status" value="1"/>
</dbReference>
<evidence type="ECO:0000259" key="1">
    <source>
        <dbReference type="Pfam" id="PF07583"/>
    </source>
</evidence>